<dbReference type="Pfam" id="PF13460">
    <property type="entry name" value="NAD_binding_10"/>
    <property type="match status" value="1"/>
</dbReference>
<name>A0A7X5R0C5_9MICO</name>
<dbReference type="GO" id="GO:0044877">
    <property type="term" value="F:protein-containing complex binding"/>
    <property type="evidence" value="ECO:0007669"/>
    <property type="project" value="TreeGrafter"/>
</dbReference>
<reference evidence="2 3" key="1">
    <citation type="submission" date="2020-02" db="EMBL/GenBank/DDBJ databases">
        <title>Sequencing the genomes of 1000 actinobacteria strains.</title>
        <authorList>
            <person name="Klenk H.-P."/>
        </authorList>
    </citation>
    <scope>NUCLEOTIDE SEQUENCE [LARGE SCALE GENOMIC DNA]</scope>
    <source>
        <strain evidence="2 3">DSM 27960</strain>
    </source>
</reference>
<keyword evidence="3" id="KW-1185">Reference proteome</keyword>
<dbReference type="AlphaFoldDB" id="A0A7X5R0C5"/>
<dbReference type="InterPro" id="IPR021295">
    <property type="entry name" value="DUF2867"/>
</dbReference>
<accession>A0A7X5R0C5</accession>
<evidence type="ECO:0000313" key="2">
    <source>
        <dbReference type="EMBL" id="NIH53325.1"/>
    </source>
</evidence>
<dbReference type="Proteomes" id="UP000541033">
    <property type="component" value="Unassembled WGS sequence"/>
</dbReference>
<dbReference type="Pfam" id="PF11066">
    <property type="entry name" value="DUF2867"/>
    <property type="match status" value="1"/>
</dbReference>
<protein>
    <submittedName>
        <fullName evidence="2">Uncharacterized protein YbjT (DUF2867 family)</fullName>
    </submittedName>
</protein>
<dbReference type="InterPro" id="IPR051207">
    <property type="entry name" value="ComplexI_NDUFA9_subunit"/>
</dbReference>
<evidence type="ECO:0000313" key="3">
    <source>
        <dbReference type="Proteomes" id="UP000541033"/>
    </source>
</evidence>
<gene>
    <name evidence="2" type="ORF">FHX76_001193</name>
</gene>
<dbReference type="InterPro" id="IPR016040">
    <property type="entry name" value="NAD(P)-bd_dom"/>
</dbReference>
<dbReference type="SUPFAM" id="SSF55961">
    <property type="entry name" value="Bet v1-like"/>
    <property type="match status" value="1"/>
</dbReference>
<dbReference type="SUPFAM" id="SSF51735">
    <property type="entry name" value="NAD(P)-binding Rossmann-fold domains"/>
    <property type="match status" value="1"/>
</dbReference>
<proteinExistence type="predicted"/>
<organism evidence="2 3">
    <name type="scientific">Lysinibacter cavernae</name>
    <dbReference type="NCBI Taxonomy" id="1640652"/>
    <lineage>
        <taxon>Bacteria</taxon>
        <taxon>Bacillati</taxon>
        <taxon>Actinomycetota</taxon>
        <taxon>Actinomycetes</taxon>
        <taxon>Micrococcales</taxon>
        <taxon>Microbacteriaceae</taxon>
        <taxon>Lysinibacter</taxon>
    </lineage>
</organism>
<dbReference type="EMBL" id="JAAMOX010000001">
    <property type="protein sequence ID" value="NIH53325.1"/>
    <property type="molecule type" value="Genomic_DNA"/>
</dbReference>
<dbReference type="InterPro" id="IPR036291">
    <property type="entry name" value="NAD(P)-bd_dom_sf"/>
</dbReference>
<evidence type="ECO:0000259" key="1">
    <source>
        <dbReference type="Pfam" id="PF13460"/>
    </source>
</evidence>
<dbReference type="PANTHER" id="PTHR12126">
    <property type="entry name" value="NADH-UBIQUINONE OXIDOREDUCTASE 39 KDA SUBUNIT-RELATED"/>
    <property type="match status" value="1"/>
</dbReference>
<comment type="caution">
    <text evidence="2">The sequence shown here is derived from an EMBL/GenBank/DDBJ whole genome shotgun (WGS) entry which is preliminary data.</text>
</comment>
<sequence length="518" mass="56703">MSDQTDATTHSPVFPPGSRILVTGATGYVGGRLVPILLNAGYRVRVLARTPDRLRDVPWAGAVEIAKGDLLDAESLAAAFDGIDAAYYLVHSMGSAQRRRDFDTTERESASNVVAAAEAAGVKRIVYLGGLHPETNLSQHLRSRTAVGELLLNSTVPAIVLQAGVVIGSGSASFEMIRNLTEVLPAMPAPRWVKNRIQPIAVRDVLYYLLHALDVPVEVNRSFDIGGPDVLTYADMMNGYAAEAGLPHRPILALPVLTPRLAAHWVNLVTPIPRSLAIPLVESLQNDCVVRELDLDAFVSPPEGGLTGYRRAVRLALDKMRDGQIETSWQNASVDGAPSDPLPSDPDWAGYRVYTDLRVRETEASVADLWRVIEGIGGARGWYSFPLAWAIRGWMDKAVGGVGLRRGRRNPDRLQVGEALDFWRVEQLERGRLLRLRAEMKVPGKAWLEMSAEPLDGNAGSRYSQRAVFFPRGLWGRLYWYSILPFHGIIFNGMANRITAAAGATQRAESASPARHNL</sequence>
<dbReference type="Gene3D" id="3.40.50.720">
    <property type="entry name" value="NAD(P)-binding Rossmann-like Domain"/>
    <property type="match status" value="1"/>
</dbReference>
<dbReference type="PANTHER" id="PTHR12126:SF11">
    <property type="entry name" value="NADH DEHYDROGENASE [UBIQUINONE] 1 ALPHA SUBCOMPLEX SUBUNIT 9, MITOCHONDRIAL"/>
    <property type="match status" value="1"/>
</dbReference>
<feature type="domain" description="NAD(P)-binding" evidence="1">
    <location>
        <begin position="24"/>
        <end position="136"/>
    </location>
</feature>
<dbReference type="RefSeq" id="WP_167148846.1">
    <property type="nucleotide sequence ID" value="NZ_JAAMOX010000001.1"/>
</dbReference>